<dbReference type="AlphaFoldDB" id="A0A5B6WEP5"/>
<dbReference type="SUPFAM" id="SSF56219">
    <property type="entry name" value="DNase I-like"/>
    <property type="match status" value="1"/>
</dbReference>
<keyword evidence="2" id="KW-0695">RNA-directed DNA polymerase</keyword>
<dbReference type="GO" id="GO:0003964">
    <property type="term" value="F:RNA-directed DNA polymerase activity"/>
    <property type="evidence" value="ECO:0007669"/>
    <property type="project" value="UniProtKB-KW"/>
</dbReference>
<dbReference type="InterPro" id="IPR052343">
    <property type="entry name" value="Retrotransposon-Effector_Assoc"/>
</dbReference>
<dbReference type="InterPro" id="IPR036691">
    <property type="entry name" value="Endo/exonu/phosph_ase_sf"/>
</dbReference>
<name>A0A5B6WEP5_9ROSI</name>
<dbReference type="Gene3D" id="3.60.10.10">
    <property type="entry name" value="Endonuclease/exonuclease/phosphatase"/>
    <property type="match status" value="1"/>
</dbReference>
<organism evidence="2 3">
    <name type="scientific">Gossypium australe</name>
    <dbReference type="NCBI Taxonomy" id="47621"/>
    <lineage>
        <taxon>Eukaryota</taxon>
        <taxon>Viridiplantae</taxon>
        <taxon>Streptophyta</taxon>
        <taxon>Embryophyta</taxon>
        <taxon>Tracheophyta</taxon>
        <taxon>Spermatophyta</taxon>
        <taxon>Magnoliopsida</taxon>
        <taxon>eudicotyledons</taxon>
        <taxon>Gunneridae</taxon>
        <taxon>Pentapetalae</taxon>
        <taxon>rosids</taxon>
        <taxon>malvids</taxon>
        <taxon>Malvales</taxon>
        <taxon>Malvaceae</taxon>
        <taxon>Malvoideae</taxon>
        <taxon>Gossypium</taxon>
    </lineage>
</organism>
<dbReference type="Proteomes" id="UP000325315">
    <property type="component" value="Unassembled WGS sequence"/>
</dbReference>
<dbReference type="EMBL" id="SMMG02000003">
    <property type="protein sequence ID" value="KAA3480199.1"/>
    <property type="molecule type" value="Genomic_DNA"/>
</dbReference>
<keyword evidence="2" id="KW-0548">Nucleotidyltransferase</keyword>
<sequence length="1067" mass="123445">MEKVRQRCGYQYGIDVEAMGSRGGLSLAWRGEVNIAVQSFSHRHIDVIVEEEDGGKKWRLTGFYGSPYANDREEAWNLLKRLHNQGEYPWMVCGDFNEIIYNFEKKGGLPRDEKKMEEFRQVLEECQLADLGYSGNWFTWERGNLPETNIQERFDRGVGNEEWRSLFPDFIVYHLPHSFSDHCPILINTENNVRKQQRENFRFVLEETFIEEVKMSWSSSTGDLLHKLSTLKKDLTRWAQQIRGNRNLKKNILTAKLAKLLEADRDDENLAEIIDTKIHLNMEIDKDERYWEQRARINWLKLGDRNTSFFHKQATLRKKRNLIQKLQLDDGRETMVSEEMMEIVRSYFARLFSNGNRLSTDRIFSEIKACVSEEDNAKLKAKFTEEEIWTALTEMGPTKAPGEDGLPAIFYQKCWSIIGKDVSYYCLQQLNNGMNVSSINKTNIVLIPKVPNPNNISQFRPISLCNVIYKLIAKVIANRIRVVIHKCIDPAQSAFVPGRLITDNVLLAYEILHTLKNKKAGKKGLMAVKLDMSKAYDRVEWNFVEKVMKQMGFNKEWVDMILKCVSSVSYSAILNGVASENFLPSRGLRQGDPLSPFLFLFCGEGLSSLMRSATTENIIKGVKASRSGPAISHLLFVDDCIMFTEATQRGATSLKQILKEYERNSGQCVNFDKSTVFYSTNTQERERSIVSQILAVRSSNDIERYLGLPSMVGRKKRLSFQNLKDRFKQKIENWSIRFLSQGGKEVFIKAVLQAILTFSMACFLIPKTLCKDLEGIIAKFWWQKSRNRKGIHWCTWEDLCLLKEDGGLGFRNLANFNVALLAKQGWRLINYPDSLLARVLKAKYYPNSNFAEARLGNLPSLTWRSVWAARGLLEKGMCWRVGKGDKISIWDDRWISGKNADRDPNHISNEDIKLVSDLIDAKNRSWKSELIRNTFEKDTAEKILQIPLAELAHKDLQVWRGELTREFSVRSAYKLLQESSQDPNGINLQTETKKFYRKLWNLEIPKKIQITIWKISLNLIPSLKNLKIKRVVTDDLCPRWHQAEEDGCHIFQQCPATKEIWNQLQLS</sequence>
<dbReference type="OrthoDB" id="1001505at2759"/>
<dbReference type="InterPro" id="IPR043502">
    <property type="entry name" value="DNA/RNA_pol_sf"/>
</dbReference>
<dbReference type="PANTHER" id="PTHR46890:SF48">
    <property type="entry name" value="RNA-DIRECTED DNA POLYMERASE"/>
    <property type="match status" value="1"/>
</dbReference>
<dbReference type="InterPro" id="IPR026960">
    <property type="entry name" value="RVT-Znf"/>
</dbReference>
<keyword evidence="3" id="KW-1185">Reference proteome</keyword>
<gene>
    <name evidence="2" type="ORF">EPI10_020649</name>
</gene>
<dbReference type="PROSITE" id="PS50878">
    <property type="entry name" value="RT_POL"/>
    <property type="match status" value="1"/>
</dbReference>
<accession>A0A5B6WEP5</accession>
<evidence type="ECO:0000313" key="3">
    <source>
        <dbReference type="Proteomes" id="UP000325315"/>
    </source>
</evidence>
<evidence type="ECO:0000259" key="1">
    <source>
        <dbReference type="PROSITE" id="PS50878"/>
    </source>
</evidence>
<dbReference type="PANTHER" id="PTHR46890">
    <property type="entry name" value="NON-LTR RETROLELEMENT REVERSE TRANSCRIPTASE-LIKE PROTEIN-RELATED"/>
    <property type="match status" value="1"/>
</dbReference>
<dbReference type="CDD" id="cd01650">
    <property type="entry name" value="RT_nLTR_like"/>
    <property type="match status" value="1"/>
</dbReference>
<comment type="caution">
    <text evidence="2">The sequence shown here is derived from an EMBL/GenBank/DDBJ whole genome shotgun (WGS) entry which is preliminary data.</text>
</comment>
<keyword evidence="2" id="KW-0808">Transferase</keyword>
<reference evidence="2" key="1">
    <citation type="submission" date="2019-08" db="EMBL/GenBank/DDBJ databases">
        <authorList>
            <person name="Liu F."/>
        </authorList>
    </citation>
    <scope>NUCLEOTIDE SEQUENCE [LARGE SCALE GENOMIC DNA]</scope>
    <source>
        <strain evidence="2">PA1801</strain>
        <tissue evidence="2">Leaf</tissue>
    </source>
</reference>
<feature type="domain" description="Reverse transcriptase" evidence="1">
    <location>
        <begin position="428"/>
        <end position="710"/>
    </location>
</feature>
<dbReference type="Pfam" id="PF00078">
    <property type="entry name" value="RVT_1"/>
    <property type="match status" value="1"/>
</dbReference>
<proteinExistence type="predicted"/>
<evidence type="ECO:0000313" key="2">
    <source>
        <dbReference type="EMBL" id="KAA3480199.1"/>
    </source>
</evidence>
<protein>
    <submittedName>
        <fullName evidence="2">Reverse transcriptase</fullName>
    </submittedName>
</protein>
<dbReference type="InterPro" id="IPR000477">
    <property type="entry name" value="RT_dom"/>
</dbReference>
<dbReference type="SUPFAM" id="SSF56672">
    <property type="entry name" value="DNA/RNA polymerases"/>
    <property type="match status" value="1"/>
</dbReference>
<dbReference type="Pfam" id="PF13966">
    <property type="entry name" value="zf-RVT"/>
    <property type="match status" value="1"/>
</dbReference>